<evidence type="ECO:0000313" key="1">
    <source>
        <dbReference type="EMBL" id="CAJ1400054.1"/>
    </source>
</evidence>
<organism evidence="1 2">
    <name type="scientific">Effrenium voratum</name>
    <dbReference type="NCBI Taxonomy" id="2562239"/>
    <lineage>
        <taxon>Eukaryota</taxon>
        <taxon>Sar</taxon>
        <taxon>Alveolata</taxon>
        <taxon>Dinophyceae</taxon>
        <taxon>Suessiales</taxon>
        <taxon>Symbiodiniaceae</taxon>
        <taxon>Effrenium</taxon>
    </lineage>
</organism>
<sequence length="127" mass="14304">MQSNTTESISRGHTCVCAVVGGCRSRNVSGMPVKLFQHLDFLQGNAHVRVKMHAQRIWDATSNTLPASAFVSRNYVRGRALWQVRTAQLLNCVLPAQPGPRNYPAVLCGSTRRIQVLPRRRRRQRLP</sequence>
<accession>A0AA36NBN0</accession>
<dbReference type="EMBL" id="CAUJNA010003357">
    <property type="protein sequence ID" value="CAJ1400054.1"/>
    <property type="molecule type" value="Genomic_DNA"/>
</dbReference>
<reference evidence="1" key="1">
    <citation type="submission" date="2023-08" db="EMBL/GenBank/DDBJ databases">
        <authorList>
            <person name="Chen Y."/>
            <person name="Shah S."/>
            <person name="Dougan E. K."/>
            <person name="Thang M."/>
            <person name="Chan C."/>
        </authorList>
    </citation>
    <scope>NUCLEOTIDE SEQUENCE</scope>
</reference>
<name>A0AA36NBN0_9DINO</name>
<proteinExistence type="predicted"/>
<keyword evidence="2" id="KW-1185">Reference proteome</keyword>
<comment type="caution">
    <text evidence="1">The sequence shown here is derived from an EMBL/GenBank/DDBJ whole genome shotgun (WGS) entry which is preliminary data.</text>
</comment>
<dbReference type="AlphaFoldDB" id="A0AA36NBN0"/>
<dbReference type="Proteomes" id="UP001178507">
    <property type="component" value="Unassembled WGS sequence"/>
</dbReference>
<evidence type="ECO:0000313" key="2">
    <source>
        <dbReference type="Proteomes" id="UP001178507"/>
    </source>
</evidence>
<gene>
    <name evidence="1" type="ORF">EVOR1521_LOCUS23481</name>
</gene>
<protein>
    <submittedName>
        <fullName evidence="1">Uncharacterized protein</fullName>
    </submittedName>
</protein>